<keyword evidence="1" id="KW-0805">Transcription regulation</keyword>
<accession>A0A3E3HXH6</accession>
<evidence type="ECO:0000313" key="5">
    <source>
        <dbReference type="EMBL" id="RGE56522.1"/>
    </source>
</evidence>
<keyword evidence="2" id="KW-0238">DNA-binding</keyword>
<dbReference type="Pfam" id="PF02311">
    <property type="entry name" value="AraC_binding"/>
    <property type="match status" value="1"/>
</dbReference>
<dbReference type="Proteomes" id="UP000260812">
    <property type="component" value="Unassembled WGS sequence"/>
</dbReference>
<dbReference type="PRINTS" id="PR00032">
    <property type="entry name" value="HTHARAC"/>
</dbReference>
<dbReference type="InterPro" id="IPR018060">
    <property type="entry name" value="HTH_AraC"/>
</dbReference>
<comment type="caution">
    <text evidence="5">The sequence shown here is derived from an EMBL/GenBank/DDBJ whole genome shotgun (WGS) entry which is preliminary data.</text>
</comment>
<dbReference type="Gene3D" id="1.10.10.60">
    <property type="entry name" value="Homeodomain-like"/>
    <property type="match status" value="2"/>
</dbReference>
<dbReference type="PANTHER" id="PTHR43280:SF2">
    <property type="entry name" value="HTH-TYPE TRANSCRIPTIONAL REGULATOR EXSA"/>
    <property type="match status" value="1"/>
</dbReference>
<dbReference type="PANTHER" id="PTHR43280">
    <property type="entry name" value="ARAC-FAMILY TRANSCRIPTIONAL REGULATOR"/>
    <property type="match status" value="1"/>
</dbReference>
<dbReference type="SUPFAM" id="SSF51215">
    <property type="entry name" value="Regulatory protein AraC"/>
    <property type="match status" value="1"/>
</dbReference>
<name>A0A3E3HXH6_9FIRM</name>
<keyword evidence="6" id="KW-1185">Reference proteome</keyword>
<dbReference type="SMART" id="SM00342">
    <property type="entry name" value="HTH_ARAC"/>
    <property type="match status" value="1"/>
</dbReference>
<dbReference type="Pfam" id="PF12833">
    <property type="entry name" value="HTH_18"/>
    <property type="match status" value="1"/>
</dbReference>
<dbReference type="SUPFAM" id="SSF46689">
    <property type="entry name" value="Homeodomain-like"/>
    <property type="match status" value="2"/>
</dbReference>
<feature type="domain" description="HTH araC/xylS-type" evidence="4">
    <location>
        <begin position="181"/>
        <end position="279"/>
    </location>
</feature>
<dbReference type="InterPro" id="IPR009057">
    <property type="entry name" value="Homeodomain-like_sf"/>
</dbReference>
<dbReference type="EMBL" id="QVLV01000024">
    <property type="protein sequence ID" value="RGE56522.1"/>
    <property type="molecule type" value="Genomic_DNA"/>
</dbReference>
<dbReference type="GeneID" id="97989800"/>
<evidence type="ECO:0000256" key="2">
    <source>
        <dbReference type="ARBA" id="ARBA00023125"/>
    </source>
</evidence>
<evidence type="ECO:0000256" key="3">
    <source>
        <dbReference type="ARBA" id="ARBA00023163"/>
    </source>
</evidence>
<dbReference type="Gene3D" id="2.60.120.10">
    <property type="entry name" value="Jelly Rolls"/>
    <property type="match status" value="1"/>
</dbReference>
<dbReference type="PROSITE" id="PS01124">
    <property type="entry name" value="HTH_ARAC_FAMILY_2"/>
    <property type="match status" value="1"/>
</dbReference>
<evidence type="ECO:0000313" key="6">
    <source>
        <dbReference type="Proteomes" id="UP000260812"/>
    </source>
</evidence>
<protein>
    <submittedName>
        <fullName evidence="5">AraC family transcriptional regulator</fullName>
    </submittedName>
</protein>
<evidence type="ECO:0000256" key="1">
    <source>
        <dbReference type="ARBA" id="ARBA00023015"/>
    </source>
</evidence>
<dbReference type="GO" id="GO:0003700">
    <property type="term" value="F:DNA-binding transcription factor activity"/>
    <property type="evidence" value="ECO:0007669"/>
    <property type="project" value="InterPro"/>
</dbReference>
<proteinExistence type="predicted"/>
<dbReference type="RefSeq" id="WP_102289461.1">
    <property type="nucleotide sequence ID" value="NZ_JBKVLI010000002.1"/>
</dbReference>
<keyword evidence="3" id="KW-0804">Transcription</keyword>
<sequence length="283" mass="33402">MKSVEDKIDKKSDYFINSPTDAITEYFLYPTHLGHFFYQPGYRQHRMHFDSFLLMYVLEGSLTVEFEAKKWPAEKNNFILIDCYQEHSYYSDTGWEAIWIHYDGFSARKMYNMIVSKLSNIFSLDDPLPIMNRMAKIYQPFTKKEPVREVLLSKYLNDILTELIIYTPLQIKEVQRASAIENAKIYIQEHIQEELRVEELAKKALMSTYHFIRVFKKETDMTPHEYIINYRLRISKILLLESNMSVNDICYESGFSSASIFCAAFKKSVGLSPTAYRKKGRID</sequence>
<dbReference type="InterPro" id="IPR014710">
    <property type="entry name" value="RmlC-like_jellyroll"/>
</dbReference>
<dbReference type="InterPro" id="IPR018062">
    <property type="entry name" value="HTH_AraC-typ_CS"/>
</dbReference>
<dbReference type="InterPro" id="IPR037923">
    <property type="entry name" value="HTH-like"/>
</dbReference>
<dbReference type="GO" id="GO:0043565">
    <property type="term" value="F:sequence-specific DNA binding"/>
    <property type="evidence" value="ECO:0007669"/>
    <property type="project" value="InterPro"/>
</dbReference>
<dbReference type="PROSITE" id="PS00041">
    <property type="entry name" value="HTH_ARAC_FAMILY_1"/>
    <property type="match status" value="1"/>
</dbReference>
<gene>
    <name evidence="5" type="ORF">DXC51_23825</name>
</gene>
<dbReference type="InterPro" id="IPR020449">
    <property type="entry name" value="Tscrpt_reg_AraC-type_HTH"/>
</dbReference>
<evidence type="ECO:0000259" key="4">
    <source>
        <dbReference type="PROSITE" id="PS01124"/>
    </source>
</evidence>
<organism evidence="5 6">
    <name type="scientific">Eisenbergiella massiliensis</name>
    <dbReference type="NCBI Taxonomy" id="1720294"/>
    <lineage>
        <taxon>Bacteria</taxon>
        <taxon>Bacillati</taxon>
        <taxon>Bacillota</taxon>
        <taxon>Clostridia</taxon>
        <taxon>Lachnospirales</taxon>
        <taxon>Lachnospiraceae</taxon>
        <taxon>Eisenbergiella</taxon>
    </lineage>
</organism>
<dbReference type="AlphaFoldDB" id="A0A3E3HXH6"/>
<dbReference type="InterPro" id="IPR003313">
    <property type="entry name" value="AraC-bd"/>
</dbReference>
<reference evidence="5" key="1">
    <citation type="submission" date="2018-08" db="EMBL/GenBank/DDBJ databases">
        <title>A genome reference for cultivated species of the human gut microbiota.</title>
        <authorList>
            <person name="Zou Y."/>
            <person name="Xue W."/>
            <person name="Luo G."/>
        </authorList>
    </citation>
    <scope>NUCLEOTIDE SEQUENCE [LARGE SCALE GENOMIC DNA]</scope>
    <source>
        <strain evidence="5">TF05-5AC</strain>
    </source>
</reference>